<evidence type="ECO:0000256" key="4">
    <source>
        <dbReference type="ARBA" id="ARBA00023002"/>
    </source>
</evidence>
<keyword evidence="2" id="KW-0479">Metal-binding</keyword>
<dbReference type="AlphaFoldDB" id="A0A7S0A3H7"/>
<dbReference type="Pfam" id="PF13640">
    <property type="entry name" value="2OG-FeII_Oxy_3"/>
    <property type="match status" value="1"/>
</dbReference>
<dbReference type="InterPro" id="IPR006620">
    <property type="entry name" value="Pro_4_hyd_alph"/>
</dbReference>
<dbReference type="InterPro" id="IPR045054">
    <property type="entry name" value="P4HA-like"/>
</dbReference>
<dbReference type="GO" id="GO:0005506">
    <property type="term" value="F:iron ion binding"/>
    <property type="evidence" value="ECO:0007669"/>
    <property type="project" value="InterPro"/>
</dbReference>
<evidence type="ECO:0000256" key="1">
    <source>
        <dbReference type="ARBA" id="ARBA00001961"/>
    </source>
</evidence>
<proteinExistence type="predicted"/>
<comment type="cofactor">
    <cofactor evidence="1">
        <name>L-ascorbate</name>
        <dbReference type="ChEBI" id="CHEBI:38290"/>
    </cofactor>
</comment>
<keyword evidence="3" id="KW-0223">Dioxygenase</keyword>
<keyword evidence="4" id="KW-0560">Oxidoreductase</keyword>
<dbReference type="SMART" id="SM00702">
    <property type="entry name" value="P4Hc"/>
    <property type="match status" value="1"/>
</dbReference>
<dbReference type="GO" id="GO:0005783">
    <property type="term" value="C:endoplasmic reticulum"/>
    <property type="evidence" value="ECO:0007669"/>
    <property type="project" value="TreeGrafter"/>
</dbReference>
<feature type="domain" description="Prolyl 4-hydroxylase alpha subunit" evidence="6">
    <location>
        <begin position="51"/>
        <end position="269"/>
    </location>
</feature>
<name>A0A7S0A3H7_9DINO</name>
<keyword evidence="5" id="KW-0408">Iron</keyword>
<dbReference type="GO" id="GO:0031418">
    <property type="term" value="F:L-ascorbic acid binding"/>
    <property type="evidence" value="ECO:0007669"/>
    <property type="project" value="InterPro"/>
</dbReference>
<dbReference type="GO" id="GO:0004656">
    <property type="term" value="F:procollagen-proline 4-dioxygenase activity"/>
    <property type="evidence" value="ECO:0007669"/>
    <property type="project" value="TreeGrafter"/>
</dbReference>
<dbReference type="InterPro" id="IPR044862">
    <property type="entry name" value="Pro_4_hyd_alph_FE2OG_OXY"/>
</dbReference>
<evidence type="ECO:0000256" key="2">
    <source>
        <dbReference type="ARBA" id="ARBA00022723"/>
    </source>
</evidence>
<protein>
    <recommendedName>
        <fullName evidence="6">Prolyl 4-hydroxylase alpha subunit domain-containing protein</fullName>
    </recommendedName>
</protein>
<evidence type="ECO:0000256" key="5">
    <source>
        <dbReference type="ARBA" id="ARBA00023004"/>
    </source>
</evidence>
<dbReference type="EMBL" id="HBEG01011995">
    <property type="protein sequence ID" value="CAD8351852.1"/>
    <property type="molecule type" value="Transcribed_RNA"/>
</dbReference>
<reference evidence="7" key="1">
    <citation type="submission" date="2021-01" db="EMBL/GenBank/DDBJ databases">
        <authorList>
            <person name="Corre E."/>
            <person name="Pelletier E."/>
            <person name="Niang G."/>
            <person name="Scheremetjew M."/>
            <person name="Finn R."/>
            <person name="Kale V."/>
            <person name="Holt S."/>
            <person name="Cochrane G."/>
            <person name="Meng A."/>
            <person name="Brown T."/>
            <person name="Cohen L."/>
        </authorList>
    </citation>
    <scope>NUCLEOTIDE SEQUENCE</scope>
    <source>
        <strain evidence="7">Pbaha01</strain>
    </source>
</reference>
<evidence type="ECO:0000256" key="3">
    <source>
        <dbReference type="ARBA" id="ARBA00022964"/>
    </source>
</evidence>
<evidence type="ECO:0000313" key="7">
    <source>
        <dbReference type="EMBL" id="CAD8351852.1"/>
    </source>
</evidence>
<sequence length="324" mass="37063">METQQEANLEKSHTGGLPVPFSLDLFRNFDVSSVAAEPVEPVDSLFGRYGGRCLLLRNALSAEECALLIRGTSGDLEPVRYRRDYRRNDRCIYDSPELAELLWRRVERACRDLAVHADRARQRLLKPPERQEQWEPHADDCPDELQLAIGQEGTWRPVGLNECLRFCRYEAGGFFRAHTDGCFCRSEEERSLFTCMFYLDGALEGGATRFLRPDAHMEFGDLGPAGEDQVLASVAPRAGQCLLFFQPGLLHEGAELLSGVKHILRTDVMCRRDPDSRPRLTPQQAEALDLLRRAQEAEERCECDRAVELYRRAFKLDRRLERMC</sequence>
<organism evidence="7">
    <name type="scientific">Pyrodinium bahamense</name>
    <dbReference type="NCBI Taxonomy" id="73915"/>
    <lineage>
        <taxon>Eukaryota</taxon>
        <taxon>Sar</taxon>
        <taxon>Alveolata</taxon>
        <taxon>Dinophyceae</taxon>
        <taxon>Gonyaulacales</taxon>
        <taxon>Pyrocystaceae</taxon>
        <taxon>Pyrodinium</taxon>
    </lineage>
</organism>
<dbReference type="Gene3D" id="2.60.120.620">
    <property type="entry name" value="q2cbj1_9rhob like domain"/>
    <property type="match status" value="1"/>
</dbReference>
<dbReference type="PANTHER" id="PTHR10869:SF236">
    <property type="entry name" value="PROLYL 4-HYDROXYLASE ALPHA SUBUNIT DOMAIN-CONTAINING PROTEIN"/>
    <property type="match status" value="1"/>
</dbReference>
<evidence type="ECO:0000259" key="6">
    <source>
        <dbReference type="SMART" id="SM00702"/>
    </source>
</evidence>
<accession>A0A7S0A3H7</accession>
<gene>
    <name evidence="7" type="ORF">PBAH0796_LOCUS7219</name>
</gene>
<dbReference type="PANTHER" id="PTHR10869">
    <property type="entry name" value="PROLYL 4-HYDROXYLASE ALPHA SUBUNIT"/>
    <property type="match status" value="1"/>
</dbReference>